<dbReference type="RefSeq" id="WP_311543698.1">
    <property type="nucleotide sequence ID" value="NZ_JAVREK010000003.1"/>
</dbReference>
<dbReference type="GO" id="GO:0005524">
    <property type="term" value="F:ATP binding"/>
    <property type="evidence" value="ECO:0007669"/>
    <property type="project" value="UniProtKB-KW"/>
</dbReference>
<accession>A0ABU2KPR2</accession>
<dbReference type="PANTHER" id="PTHR43553:SF24">
    <property type="entry name" value="ENERGY-COUPLING FACTOR TRANSPORTER ATP-BINDING PROTEIN ECFA1"/>
    <property type="match status" value="1"/>
</dbReference>
<comment type="similarity">
    <text evidence="2 10">Belongs to the ABC transporter superfamily.</text>
</comment>
<keyword evidence="5 10" id="KW-0547">Nucleotide-binding</keyword>
<dbReference type="Pfam" id="PF00005">
    <property type="entry name" value="ABC_tran"/>
    <property type="match status" value="1"/>
</dbReference>
<evidence type="ECO:0000256" key="3">
    <source>
        <dbReference type="ARBA" id="ARBA00022448"/>
    </source>
</evidence>
<dbReference type="InterPro" id="IPR027417">
    <property type="entry name" value="P-loop_NTPase"/>
</dbReference>
<evidence type="ECO:0000259" key="11">
    <source>
        <dbReference type="PROSITE" id="PS50893"/>
    </source>
</evidence>
<dbReference type="PROSITE" id="PS50893">
    <property type="entry name" value="ABC_TRANSPORTER_2"/>
    <property type="match status" value="1"/>
</dbReference>
<sequence>MTTAPGGDATAAPPAALAGLGLSFGYPDSAPVFAGLDVHIAPGEVVGVLGPNGGGKTTLLRLLSGSLTPGEGEIRLSGEPVRRGRRALAELRRSVQLVFQDPDDQLFSASVTQDVSFGPLNLGLDTDAARERVAWALEALEITDLAEQPTHLLSYGQRKRVVLAGALAMRPSVLVLDEPTAGLDPEGVESLVETLEGLRAAGTTLVVSTHDVDLAWRWADTVLLLDRGRLASGPAREILADPALLAAARLRPPWAPATDRALRAAGLLPPGAPGPATPEEVQRLLDEADGARG</sequence>
<dbReference type="InterPro" id="IPR003593">
    <property type="entry name" value="AAA+_ATPase"/>
</dbReference>
<protein>
    <recommendedName>
        <fullName evidence="10">ABC transporter ATP-binding protein</fullName>
    </recommendedName>
</protein>
<dbReference type="NCBIfam" id="TIGR01166">
    <property type="entry name" value="cbiO"/>
    <property type="match status" value="1"/>
</dbReference>
<dbReference type="SUPFAM" id="SSF52540">
    <property type="entry name" value="P-loop containing nucleoside triphosphate hydrolases"/>
    <property type="match status" value="1"/>
</dbReference>
<comment type="caution">
    <text evidence="12">The sequence shown here is derived from an EMBL/GenBank/DDBJ whole genome shotgun (WGS) entry which is preliminary data.</text>
</comment>
<keyword evidence="8 10" id="KW-0472">Membrane</keyword>
<evidence type="ECO:0000256" key="5">
    <source>
        <dbReference type="ARBA" id="ARBA00022741"/>
    </source>
</evidence>
<organism evidence="12 13">
    <name type="scientific">Streptomonospora wellingtoniae</name>
    <dbReference type="NCBI Taxonomy" id="3075544"/>
    <lineage>
        <taxon>Bacteria</taxon>
        <taxon>Bacillati</taxon>
        <taxon>Actinomycetota</taxon>
        <taxon>Actinomycetes</taxon>
        <taxon>Streptosporangiales</taxon>
        <taxon>Nocardiopsidaceae</taxon>
        <taxon>Streptomonospora</taxon>
    </lineage>
</organism>
<dbReference type="Proteomes" id="UP001183226">
    <property type="component" value="Unassembled WGS sequence"/>
</dbReference>
<evidence type="ECO:0000256" key="6">
    <source>
        <dbReference type="ARBA" id="ARBA00022840"/>
    </source>
</evidence>
<dbReference type="PANTHER" id="PTHR43553">
    <property type="entry name" value="HEAVY METAL TRANSPORTER"/>
    <property type="match status" value="1"/>
</dbReference>
<keyword evidence="13" id="KW-1185">Reference proteome</keyword>
<proteinExistence type="inferred from homology"/>
<dbReference type="PROSITE" id="PS00211">
    <property type="entry name" value="ABC_TRANSPORTER_1"/>
    <property type="match status" value="1"/>
</dbReference>
<name>A0ABU2KPR2_9ACTN</name>
<evidence type="ECO:0000313" key="12">
    <source>
        <dbReference type="EMBL" id="MDT0301257.1"/>
    </source>
</evidence>
<dbReference type="InterPro" id="IPR050095">
    <property type="entry name" value="ECF_ABC_transporter_ATP-bd"/>
</dbReference>
<evidence type="ECO:0000256" key="4">
    <source>
        <dbReference type="ARBA" id="ARBA00022475"/>
    </source>
</evidence>
<dbReference type="EMBL" id="JAVREK010000003">
    <property type="protein sequence ID" value="MDT0301257.1"/>
    <property type="molecule type" value="Genomic_DNA"/>
</dbReference>
<evidence type="ECO:0000256" key="7">
    <source>
        <dbReference type="ARBA" id="ARBA00022967"/>
    </source>
</evidence>
<keyword evidence="6 10" id="KW-0067">ATP-binding</keyword>
<evidence type="ECO:0000313" key="13">
    <source>
        <dbReference type="Proteomes" id="UP001183226"/>
    </source>
</evidence>
<dbReference type="InterPro" id="IPR017871">
    <property type="entry name" value="ABC_transporter-like_CS"/>
</dbReference>
<evidence type="ECO:0000256" key="2">
    <source>
        <dbReference type="ARBA" id="ARBA00005417"/>
    </source>
</evidence>
<evidence type="ECO:0000256" key="1">
    <source>
        <dbReference type="ARBA" id="ARBA00004202"/>
    </source>
</evidence>
<comment type="subcellular location">
    <subcellularLocation>
        <location evidence="1 10">Cell membrane</location>
        <topology evidence="1 10">Peripheral membrane protein</topology>
    </subcellularLocation>
</comment>
<evidence type="ECO:0000256" key="8">
    <source>
        <dbReference type="ARBA" id="ARBA00023136"/>
    </source>
</evidence>
<dbReference type="InterPro" id="IPR005876">
    <property type="entry name" value="Co_trans_ATP-bd"/>
</dbReference>
<dbReference type="SMART" id="SM00382">
    <property type="entry name" value="AAA"/>
    <property type="match status" value="1"/>
</dbReference>
<gene>
    <name evidence="12" type="ORF">RM446_03920</name>
</gene>
<comment type="function">
    <text evidence="9">Probably part of an ABC transporter complex. Responsible for energy coupling to the transport system.</text>
</comment>
<keyword evidence="3 10" id="KW-0813">Transport</keyword>
<comment type="function">
    <text evidence="10">Part of an ABC transporter complex. Responsible for energy coupling to the transport system.</text>
</comment>
<keyword evidence="7" id="KW-1278">Translocase</keyword>
<dbReference type="InterPro" id="IPR003439">
    <property type="entry name" value="ABC_transporter-like_ATP-bd"/>
</dbReference>
<dbReference type="CDD" id="cd03225">
    <property type="entry name" value="ABC_cobalt_CbiO_domain1"/>
    <property type="match status" value="1"/>
</dbReference>
<dbReference type="Gene3D" id="3.40.50.300">
    <property type="entry name" value="P-loop containing nucleotide triphosphate hydrolases"/>
    <property type="match status" value="1"/>
</dbReference>
<dbReference type="InterPro" id="IPR015856">
    <property type="entry name" value="ABC_transpr_CbiO/EcfA_su"/>
</dbReference>
<evidence type="ECO:0000256" key="10">
    <source>
        <dbReference type="RuleBase" id="RU364103"/>
    </source>
</evidence>
<feature type="domain" description="ABC transporter" evidence="11">
    <location>
        <begin position="17"/>
        <end position="252"/>
    </location>
</feature>
<reference evidence="13" key="1">
    <citation type="submission" date="2023-07" db="EMBL/GenBank/DDBJ databases">
        <title>30 novel species of actinomycetes from the DSMZ collection.</title>
        <authorList>
            <person name="Nouioui I."/>
        </authorList>
    </citation>
    <scope>NUCLEOTIDE SEQUENCE [LARGE SCALE GENOMIC DNA]</scope>
    <source>
        <strain evidence="13">DSM 45055</strain>
    </source>
</reference>
<keyword evidence="4 10" id="KW-1003">Cell membrane</keyword>
<evidence type="ECO:0000256" key="9">
    <source>
        <dbReference type="ARBA" id="ARBA00025157"/>
    </source>
</evidence>